<accession>A0ABM0MZN2</accession>
<proteinExistence type="inferred from homology"/>
<feature type="compositionally biased region" description="Polar residues" evidence="6">
    <location>
        <begin position="74"/>
        <end position="93"/>
    </location>
</feature>
<keyword evidence="4" id="KW-0539">Nucleus</keyword>
<dbReference type="GeneID" id="102801474"/>
<evidence type="ECO:0000256" key="6">
    <source>
        <dbReference type="SAM" id="MobiDB-lite"/>
    </source>
</evidence>
<evidence type="ECO:0000256" key="3">
    <source>
        <dbReference type="ARBA" id="ARBA00022843"/>
    </source>
</evidence>
<dbReference type="RefSeq" id="XP_006825473.1">
    <property type="nucleotide sequence ID" value="XM_006825410.1"/>
</dbReference>
<evidence type="ECO:0000313" key="8">
    <source>
        <dbReference type="RefSeq" id="XP_006825473.1"/>
    </source>
</evidence>
<keyword evidence="7" id="KW-1185">Reference proteome</keyword>
<reference evidence="8" key="1">
    <citation type="submission" date="2025-08" db="UniProtKB">
        <authorList>
            <consortium name="RefSeq"/>
        </authorList>
    </citation>
    <scope>IDENTIFICATION</scope>
    <source>
        <tissue evidence="8">Testes</tissue>
    </source>
</reference>
<keyword evidence="3" id="KW-0832">Ubl conjugation</keyword>
<feature type="region of interest" description="Disordered" evidence="6">
    <location>
        <begin position="49"/>
        <end position="99"/>
    </location>
</feature>
<organism evidence="7 8">
    <name type="scientific">Saccoglossus kowalevskii</name>
    <name type="common">Acorn worm</name>
    <dbReference type="NCBI Taxonomy" id="10224"/>
    <lineage>
        <taxon>Eukaryota</taxon>
        <taxon>Metazoa</taxon>
        <taxon>Hemichordata</taxon>
        <taxon>Enteropneusta</taxon>
        <taxon>Harrimaniidae</taxon>
        <taxon>Saccoglossus</taxon>
    </lineage>
</organism>
<evidence type="ECO:0000256" key="5">
    <source>
        <dbReference type="ARBA" id="ARBA00093456"/>
    </source>
</evidence>
<dbReference type="InterPro" id="IPR029448">
    <property type="entry name" value="FANCD2"/>
</dbReference>
<evidence type="ECO:0000256" key="2">
    <source>
        <dbReference type="ARBA" id="ARBA00022499"/>
    </source>
</evidence>
<name>A0ABM0MZN2_SACKO</name>
<keyword evidence="2" id="KW-1017">Isopeptide bond</keyword>
<dbReference type="PANTHER" id="PTHR32086:SF0">
    <property type="entry name" value="FANCONI ANEMIA GROUP D2 PROTEIN"/>
    <property type="match status" value="1"/>
</dbReference>
<protein>
    <submittedName>
        <fullName evidence="8">Fanconi anemia group D2 protein-like</fullName>
    </submittedName>
</protein>
<sequence>MKGKVLSRLQNITSSQTLLEKCLAVTPGYQPPMANFDGDTLTVVPVPGGASTSGMAVKKGRKPKGKKAGDKDNTINTSSTETQMNSTSTQLDNDSPGKESKCDKVMVNLSLYRPFFRELDIEVFTILNCGLVTKAVLDTQMYTKEVTVLQIQPPQLEFLLEDLTRKLDHALIASASKRRTFLKTKADKNTGFSHLDRHSNVDIAQKAVILLPSICDHLESTSGFFQAIIADNDGLLDGPGMFTDESQLMSKCFQLLLQALMSLFSWSGFVLSENKNLLKKALTILSTRIKVTGPSQSNFQEILRQSFNYLENFSSTVPNLTSAVTLIKLLVALSERTDTEEFNEKIAALSVSLLKREWFAADGEKEKGSKHNENLQVILKMHMSYSNDVFESIETIATVAVPELINTDNKGCSDTYPTLT</sequence>
<evidence type="ECO:0000256" key="4">
    <source>
        <dbReference type="ARBA" id="ARBA00023242"/>
    </source>
</evidence>
<evidence type="ECO:0000313" key="7">
    <source>
        <dbReference type="Proteomes" id="UP000694865"/>
    </source>
</evidence>
<dbReference type="PANTHER" id="PTHR32086">
    <property type="entry name" value="FANCONI ANEMIA GROUP D2 PROTEIN"/>
    <property type="match status" value="1"/>
</dbReference>
<evidence type="ECO:0000256" key="1">
    <source>
        <dbReference type="ARBA" id="ARBA00004123"/>
    </source>
</evidence>
<feature type="non-terminal residue" evidence="8">
    <location>
        <position position="420"/>
    </location>
</feature>
<gene>
    <name evidence="8" type="primary">LOC102801474</name>
</gene>
<dbReference type="Pfam" id="PF14631">
    <property type="entry name" value="FancD2"/>
    <property type="match status" value="1"/>
</dbReference>
<comment type="subcellular location">
    <subcellularLocation>
        <location evidence="1">Nucleus</location>
    </subcellularLocation>
</comment>
<comment type="similarity">
    <text evidence="5">Belongs to the Fanconi anemia protein FANCD2 family.</text>
</comment>
<dbReference type="Proteomes" id="UP000694865">
    <property type="component" value="Unplaced"/>
</dbReference>